<gene>
    <name evidence="2" type="ORF">L596_013938</name>
</gene>
<dbReference type="EMBL" id="AZBU02000003">
    <property type="protein sequence ID" value="TKR89899.1"/>
    <property type="molecule type" value="Genomic_DNA"/>
</dbReference>
<keyword evidence="1" id="KW-0732">Signal</keyword>
<evidence type="ECO:0000256" key="1">
    <source>
        <dbReference type="SAM" id="SignalP"/>
    </source>
</evidence>
<accession>A0A4U5P1M3</accession>
<protein>
    <recommendedName>
        <fullName evidence="4">Secreted protein</fullName>
    </recommendedName>
</protein>
<reference evidence="2 3" key="2">
    <citation type="journal article" date="2019" name="G3 (Bethesda)">
        <title>Hybrid Assembly of the Genome of the Entomopathogenic Nematode Steinernema carpocapsae Identifies the X-Chromosome.</title>
        <authorList>
            <person name="Serra L."/>
            <person name="Macchietto M."/>
            <person name="Macias-Munoz A."/>
            <person name="McGill C.J."/>
            <person name="Rodriguez I.M."/>
            <person name="Rodriguez B."/>
            <person name="Murad R."/>
            <person name="Mortazavi A."/>
        </authorList>
    </citation>
    <scope>NUCLEOTIDE SEQUENCE [LARGE SCALE GENOMIC DNA]</scope>
    <source>
        <strain evidence="2 3">ALL</strain>
    </source>
</reference>
<proteinExistence type="predicted"/>
<feature type="signal peptide" evidence="1">
    <location>
        <begin position="1"/>
        <end position="19"/>
    </location>
</feature>
<dbReference type="Proteomes" id="UP000298663">
    <property type="component" value="Unassembled WGS sequence"/>
</dbReference>
<evidence type="ECO:0000313" key="2">
    <source>
        <dbReference type="EMBL" id="TKR89899.1"/>
    </source>
</evidence>
<comment type="caution">
    <text evidence="2">The sequence shown here is derived from an EMBL/GenBank/DDBJ whole genome shotgun (WGS) entry which is preliminary data.</text>
</comment>
<keyword evidence="3" id="KW-1185">Reference proteome</keyword>
<sequence>MRIGLYFLSFLCLLPAALASCEDSYSNLRPIINGLRSSIDNVMDALKKVCANHLKNTVTSTLEDDLKLLGFTLQCNGWYQPNGLNSWKVCRAVVSAYDQTFFANQFTQAAAIAHDMCQNQCSTIDLTPLQNTLSEDLNYVQSLQ</sequence>
<evidence type="ECO:0000313" key="3">
    <source>
        <dbReference type="Proteomes" id="UP000298663"/>
    </source>
</evidence>
<dbReference type="PROSITE" id="PS51257">
    <property type="entry name" value="PROKAR_LIPOPROTEIN"/>
    <property type="match status" value="1"/>
</dbReference>
<dbReference type="AlphaFoldDB" id="A0A4U5P1M3"/>
<evidence type="ECO:0008006" key="4">
    <source>
        <dbReference type="Google" id="ProtNLM"/>
    </source>
</evidence>
<organism evidence="2 3">
    <name type="scientific">Steinernema carpocapsae</name>
    <name type="common">Entomopathogenic nematode</name>
    <dbReference type="NCBI Taxonomy" id="34508"/>
    <lineage>
        <taxon>Eukaryota</taxon>
        <taxon>Metazoa</taxon>
        <taxon>Ecdysozoa</taxon>
        <taxon>Nematoda</taxon>
        <taxon>Chromadorea</taxon>
        <taxon>Rhabditida</taxon>
        <taxon>Tylenchina</taxon>
        <taxon>Panagrolaimomorpha</taxon>
        <taxon>Strongyloidoidea</taxon>
        <taxon>Steinernematidae</taxon>
        <taxon>Steinernema</taxon>
    </lineage>
</organism>
<feature type="chain" id="PRO_5020362051" description="Secreted protein" evidence="1">
    <location>
        <begin position="20"/>
        <end position="144"/>
    </location>
</feature>
<name>A0A4U5P1M3_STECR</name>
<reference evidence="2 3" key="1">
    <citation type="journal article" date="2015" name="Genome Biol.">
        <title>Comparative genomics of Steinernema reveals deeply conserved gene regulatory networks.</title>
        <authorList>
            <person name="Dillman A.R."/>
            <person name="Macchietto M."/>
            <person name="Porter C.F."/>
            <person name="Rogers A."/>
            <person name="Williams B."/>
            <person name="Antoshechkin I."/>
            <person name="Lee M.M."/>
            <person name="Goodwin Z."/>
            <person name="Lu X."/>
            <person name="Lewis E.E."/>
            <person name="Goodrich-Blair H."/>
            <person name="Stock S.P."/>
            <person name="Adams B.J."/>
            <person name="Sternberg P.W."/>
            <person name="Mortazavi A."/>
        </authorList>
    </citation>
    <scope>NUCLEOTIDE SEQUENCE [LARGE SCALE GENOMIC DNA]</scope>
    <source>
        <strain evidence="2 3">ALL</strain>
    </source>
</reference>